<comment type="caution">
    <text evidence="1">The sequence shown here is derived from an EMBL/GenBank/DDBJ whole genome shotgun (WGS) entry which is preliminary data.</text>
</comment>
<dbReference type="CDD" id="cd16439">
    <property type="entry name" value="beta_Kdo_transferase_KpsC_2"/>
    <property type="match status" value="1"/>
</dbReference>
<dbReference type="GO" id="GO:0000271">
    <property type="term" value="P:polysaccharide biosynthetic process"/>
    <property type="evidence" value="ECO:0007669"/>
    <property type="project" value="InterPro"/>
</dbReference>
<protein>
    <submittedName>
        <fullName evidence="1">Capsular polysaccharide biosynthesis protein</fullName>
    </submittedName>
</protein>
<dbReference type="CDD" id="cd16440">
    <property type="entry name" value="beta_Kdo_transferase_KpsC_1"/>
    <property type="match status" value="1"/>
</dbReference>
<dbReference type="AlphaFoldDB" id="A0A556RVA7"/>
<dbReference type="RefSeq" id="WP_144093319.1">
    <property type="nucleotide sequence ID" value="NZ_VMHM01000021.1"/>
</dbReference>
<proteinExistence type="predicted"/>
<gene>
    <name evidence="1" type="ORF">FPQ15_13395</name>
</gene>
<evidence type="ECO:0000313" key="2">
    <source>
        <dbReference type="Proteomes" id="UP000319483"/>
    </source>
</evidence>
<name>A0A556RVA7_9GAMM</name>
<dbReference type="EMBL" id="VMHM01000021">
    <property type="protein sequence ID" value="TSJ92821.1"/>
    <property type="molecule type" value="Genomic_DNA"/>
</dbReference>
<dbReference type="Pfam" id="PF05159">
    <property type="entry name" value="Capsule_synth"/>
    <property type="match status" value="3"/>
</dbReference>
<dbReference type="GO" id="GO:0015774">
    <property type="term" value="P:polysaccharide transport"/>
    <property type="evidence" value="ECO:0007669"/>
    <property type="project" value="InterPro"/>
</dbReference>
<reference evidence="1 2" key="1">
    <citation type="submission" date="2019-07" db="EMBL/GenBank/DDBJ databases">
        <title>Gilliamella genomes.</title>
        <authorList>
            <person name="Zheng H."/>
        </authorList>
    </citation>
    <scope>NUCLEOTIDE SEQUENCE [LARGE SCALE GENOMIC DNA]</scope>
    <source>
        <strain evidence="1 2">W8127</strain>
    </source>
</reference>
<sequence>MKKVAVFSKKIIKIKNINHFFPDLIFTDKKIKKQANAIAGWGLRPTTKKARKYATENKLPFISLEDGFLRSVGLGLEGYSPLSLIADSVGIYYDARSPSELENLIKNKNQLVLHLNEATEAIKLIIDNELTKYNHAPDFTGFSNKHHIQNQNEKVLVIDQTVGDMSVKYGGADQQTFLEMLDKAIKENPTATIYIKTHTDVINGYKQGFITNNLNNNSVILFSDDINPISLLKHVNKVYVVTSHMGFEALLLGKEVITFGLPWYAGWGLTDDRHKNIKSLKHNNRRTEASITELFAASYILYCQYINPNTGKKGTIFDVINYLIKIKKLNNKLRGSVNLVGFSFWKKNVLLPYLNLPSVKTHFYSINKFIKIGNNNKFNHNVECQKILIWGQGNKNIIPIIQNGQFHTMRIEDGFIRSIGLGSNFVMPYSLVIDEMGIYFNSQQVSELESLLATRVVTKKEQQQANSLQKLLIETKLGKYNVGFEENIKPHETKSKIILIPGQVEDDASIIYGSPIIKTNLKLVQIVRQKNPDAYIIYKPHPDVLSGNRIGRINESELKKYINDIVEFVDIIHCIEQVDEIHTMTSLAGFEALIRHKKVVCYGQPFYSGWGLTKDIYPNSRRNRILSLDELIYIVMYEYPIYIHPQSMDFTDPETLVKYLNNEKLEKTRLINQFWLKKQLQKIKHILDLIVKMKFSKN</sequence>
<accession>A0A556RVA7</accession>
<dbReference type="Proteomes" id="UP000319483">
    <property type="component" value="Unassembled WGS sequence"/>
</dbReference>
<dbReference type="InterPro" id="IPR007833">
    <property type="entry name" value="Capsule_polysaccharide_synth"/>
</dbReference>
<organism evidence="1 2">
    <name type="scientific">Gilliamella apicola</name>
    <dbReference type="NCBI Taxonomy" id="1196095"/>
    <lineage>
        <taxon>Bacteria</taxon>
        <taxon>Pseudomonadati</taxon>
        <taxon>Pseudomonadota</taxon>
        <taxon>Gammaproteobacteria</taxon>
        <taxon>Orbales</taxon>
        <taxon>Orbaceae</taxon>
        <taxon>Gilliamella</taxon>
    </lineage>
</organism>
<evidence type="ECO:0000313" key="1">
    <source>
        <dbReference type="EMBL" id="TSJ92821.1"/>
    </source>
</evidence>